<keyword evidence="1" id="KW-0812">Transmembrane</keyword>
<keyword evidence="1" id="KW-0472">Membrane</keyword>
<proteinExistence type="predicted"/>
<evidence type="ECO:0000256" key="1">
    <source>
        <dbReference type="SAM" id="Phobius"/>
    </source>
</evidence>
<dbReference type="EMBL" id="GFTR01003364">
    <property type="protein sequence ID" value="JAW13062.1"/>
    <property type="molecule type" value="Transcribed_RNA"/>
</dbReference>
<organism evidence="2">
    <name type="scientific">Panstrongylus lignarius</name>
    <dbReference type="NCBI Taxonomy" id="156445"/>
    <lineage>
        <taxon>Eukaryota</taxon>
        <taxon>Metazoa</taxon>
        <taxon>Ecdysozoa</taxon>
        <taxon>Arthropoda</taxon>
        <taxon>Hexapoda</taxon>
        <taxon>Insecta</taxon>
        <taxon>Pterygota</taxon>
        <taxon>Neoptera</taxon>
        <taxon>Paraneoptera</taxon>
        <taxon>Hemiptera</taxon>
        <taxon>Heteroptera</taxon>
        <taxon>Panheteroptera</taxon>
        <taxon>Cimicomorpha</taxon>
        <taxon>Reduviidae</taxon>
        <taxon>Triatominae</taxon>
        <taxon>Panstrongylus</taxon>
    </lineage>
</organism>
<dbReference type="AlphaFoldDB" id="A0A224XX09"/>
<sequence length="201" mass="21709">MLPRLGLGFLFLKMVGSCLIFSSPTSLKLLTFFSLIFTFASFTTGTKTSILLVSGNCKSTHFSSRFSTVVHLPYGSVLGAGPILHSSTKLCFSFTDSLTLNLFSASLACQLLNSSFLSAALFSSSLCLASASFFCSVNDTYPSDGASQIDSTENNSSQKTYNSNILDIMKGSSVSGIKERFHAFFTTLSQAISLRRIKEWA</sequence>
<name>A0A224XX09_9HEMI</name>
<feature type="transmembrane region" description="Helical" evidence="1">
    <location>
        <begin position="32"/>
        <end position="53"/>
    </location>
</feature>
<protein>
    <submittedName>
        <fullName evidence="2">Uncharacterized protein</fullName>
    </submittedName>
</protein>
<accession>A0A224XX09</accession>
<keyword evidence="1" id="KW-1133">Transmembrane helix</keyword>
<evidence type="ECO:0000313" key="2">
    <source>
        <dbReference type="EMBL" id="JAW13062.1"/>
    </source>
</evidence>
<reference evidence="2" key="1">
    <citation type="journal article" date="2018" name="PLoS Negl. Trop. Dis.">
        <title>An insight into the salivary gland and fat body transcriptome of Panstrongylus lignarius (Hemiptera: Heteroptera), the main vector of Chagas disease in Peru.</title>
        <authorList>
            <person name="Nevoa J.C."/>
            <person name="Mendes M.T."/>
            <person name="da Silva M.V."/>
            <person name="Soares S.C."/>
            <person name="Oliveira C.J.F."/>
            <person name="Ribeiro J.M.C."/>
        </authorList>
    </citation>
    <scope>NUCLEOTIDE SEQUENCE</scope>
</reference>